<dbReference type="InterPro" id="IPR029033">
    <property type="entry name" value="His_PPase_superfam"/>
</dbReference>
<protein>
    <submittedName>
        <fullName evidence="1">Histidine phosphatase family protein</fullName>
    </submittedName>
</protein>
<organism evidence="1 2">
    <name type="scientific">Novosphingobium pentaromativorans</name>
    <dbReference type="NCBI Taxonomy" id="205844"/>
    <lineage>
        <taxon>Bacteria</taxon>
        <taxon>Pseudomonadati</taxon>
        <taxon>Pseudomonadota</taxon>
        <taxon>Alphaproteobacteria</taxon>
        <taxon>Sphingomonadales</taxon>
        <taxon>Sphingomonadaceae</taxon>
        <taxon>Novosphingobium</taxon>
    </lineage>
</organism>
<name>A0A2W5QHE4_9SPHN</name>
<gene>
    <name evidence="1" type="ORF">DI555_22090</name>
</gene>
<comment type="caution">
    <text evidence="1">The sequence shown here is derived from an EMBL/GenBank/DDBJ whole genome shotgun (WGS) entry which is preliminary data.</text>
</comment>
<evidence type="ECO:0000313" key="2">
    <source>
        <dbReference type="Proteomes" id="UP000249082"/>
    </source>
</evidence>
<dbReference type="SUPFAM" id="SSF53254">
    <property type="entry name" value="Phosphoglycerate mutase-like"/>
    <property type="match status" value="1"/>
</dbReference>
<dbReference type="CDD" id="cd07067">
    <property type="entry name" value="HP_PGM_like"/>
    <property type="match status" value="1"/>
</dbReference>
<dbReference type="Pfam" id="PF00300">
    <property type="entry name" value="His_Phos_1"/>
    <property type="match status" value="1"/>
</dbReference>
<dbReference type="Proteomes" id="UP000249082">
    <property type="component" value="Unassembled WGS sequence"/>
</dbReference>
<dbReference type="AlphaFoldDB" id="A0A2W5QHE4"/>
<sequence length="193" mass="21121">MNGILVHLMRHGAPQEPGLLLGHRDDAPTPAGVARCITRAAGLAFDRIVSSDLRRSSIPAAQIAVIRRQRHDMDPRWREIDFGAWDGLAPQQLDPAVQARFWDDPETFAPPGGERWSHLCARVGDALMQIDRASLIVTHGGAMRAALSVLFGFDHRQVWAFELPYGALVSLRLWPGEGLPAAQILTLDSGKPG</sequence>
<accession>A0A2W5QHE4</accession>
<dbReference type="Gene3D" id="3.40.50.1240">
    <property type="entry name" value="Phosphoglycerate mutase-like"/>
    <property type="match status" value="1"/>
</dbReference>
<dbReference type="EMBL" id="QFPX01000032">
    <property type="protein sequence ID" value="PZQ50920.1"/>
    <property type="molecule type" value="Genomic_DNA"/>
</dbReference>
<evidence type="ECO:0000313" key="1">
    <source>
        <dbReference type="EMBL" id="PZQ50920.1"/>
    </source>
</evidence>
<proteinExistence type="predicted"/>
<dbReference type="SMART" id="SM00855">
    <property type="entry name" value="PGAM"/>
    <property type="match status" value="1"/>
</dbReference>
<reference evidence="1 2" key="1">
    <citation type="submission" date="2017-08" db="EMBL/GenBank/DDBJ databases">
        <title>Infants hospitalized years apart are colonized by the same room-sourced microbial strains.</title>
        <authorList>
            <person name="Brooks B."/>
            <person name="Olm M.R."/>
            <person name="Firek B.A."/>
            <person name="Baker R."/>
            <person name="Thomas B.C."/>
            <person name="Morowitz M.J."/>
            <person name="Banfield J.F."/>
        </authorList>
    </citation>
    <scope>NUCLEOTIDE SEQUENCE [LARGE SCALE GENOMIC DNA]</scope>
    <source>
        <strain evidence="1">S2_005_002_R2_33</strain>
    </source>
</reference>
<dbReference type="InterPro" id="IPR013078">
    <property type="entry name" value="His_Pase_superF_clade-1"/>
</dbReference>